<evidence type="ECO:0000313" key="1">
    <source>
        <dbReference type="EMBL" id="MDZ8162643.1"/>
    </source>
</evidence>
<protein>
    <submittedName>
        <fullName evidence="1">Uncharacterized protein</fullName>
    </submittedName>
</protein>
<name>A0ABU5N985_9MICO</name>
<comment type="caution">
    <text evidence="1">The sequence shown here is derived from an EMBL/GenBank/DDBJ whole genome shotgun (WGS) entry which is preliminary data.</text>
</comment>
<gene>
    <name evidence="1" type="ORF">R2Q92_12430</name>
</gene>
<dbReference type="RefSeq" id="WP_194425382.1">
    <property type="nucleotide sequence ID" value="NZ_BAAAPT010000002.1"/>
</dbReference>
<sequence>MSETLNPVVVAVDIDGVLRLPPLDRGAGELSRAGVYEATVRVFREDYPVAFHDPAGDWSDAGAIGDIACYSAAGAAWLQRLVADPRVIVCWATTWQGYANTYFAPVLGIPPLEVGVNTRPRLTESA</sequence>
<keyword evidence="2" id="KW-1185">Reference proteome</keyword>
<proteinExistence type="predicted"/>
<evidence type="ECO:0000313" key="2">
    <source>
        <dbReference type="Proteomes" id="UP001291912"/>
    </source>
</evidence>
<reference evidence="1 2" key="1">
    <citation type="submission" date="2023-10" db="EMBL/GenBank/DDBJ databases">
        <title>Microbacterium xanthum sp. nov., isolated from seaweed.</title>
        <authorList>
            <person name="Lee S.D."/>
        </authorList>
    </citation>
    <scope>NUCLEOTIDE SEQUENCE [LARGE SCALE GENOMIC DNA]</scope>
    <source>
        <strain evidence="1 2">KCTC 19124</strain>
    </source>
</reference>
<dbReference type="Proteomes" id="UP001291912">
    <property type="component" value="Unassembled WGS sequence"/>
</dbReference>
<dbReference type="EMBL" id="JAWJYN010000002">
    <property type="protein sequence ID" value="MDZ8162643.1"/>
    <property type="molecule type" value="Genomic_DNA"/>
</dbReference>
<organism evidence="1 2">
    <name type="scientific">Microbacterium aquimaris</name>
    <dbReference type="NCBI Taxonomy" id="459816"/>
    <lineage>
        <taxon>Bacteria</taxon>
        <taxon>Bacillati</taxon>
        <taxon>Actinomycetota</taxon>
        <taxon>Actinomycetes</taxon>
        <taxon>Micrococcales</taxon>
        <taxon>Microbacteriaceae</taxon>
        <taxon>Microbacterium</taxon>
    </lineage>
</organism>
<accession>A0ABU5N985</accession>